<dbReference type="eggNOG" id="ENOG502RZG8">
    <property type="taxonomic scope" value="Eukaryota"/>
</dbReference>
<sequence>MGSCCSRIMKKMGVRRQPSSKYYPSQYSHSDSADTAKVISMDGALRQYATPVLVSQVLASAQITSSSSSSSSSISYFLCNSDSLYYDELIPSLSFEEQLRPNQIYFLLPESKRQQPLSAVDMASLAVKASAALNTNGNIISNSSVRRRNKAGRVSPLISMFNGRYHKKHVHVSTSEDGGAGIQYVHPQDYEYDLTIGLTGRPIKKKNSTASHNNNNNSSNIRMTRSGSVRKLQRFASRRAKLAVRSFRLRLTTIYEGTILS</sequence>
<organism evidence="2 3">
    <name type="scientific">Morus notabilis</name>
    <dbReference type="NCBI Taxonomy" id="981085"/>
    <lineage>
        <taxon>Eukaryota</taxon>
        <taxon>Viridiplantae</taxon>
        <taxon>Streptophyta</taxon>
        <taxon>Embryophyta</taxon>
        <taxon>Tracheophyta</taxon>
        <taxon>Spermatophyta</taxon>
        <taxon>Magnoliopsida</taxon>
        <taxon>eudicotyledons</taxon>
        <taxon>Gunneridae</taxon>
        <taxon>Pentapetalae</taxon>
        <taxon>rosids</taxon>
        <taxon>fabids</taxon>
        <taxon>Rosales</taxon>
        <taxon>Moraceae</taxon>
        <taxon>Moreae</taxon>
        <taxon>Morus</taxon>
    </lineage>
</organism>
<keyword evidence="3" id="KW-1185">Reference proteome</keyword>
<dbReference type="AlphaFoldDB" id="W9QWC6"/>
<gene>
    <name evidence="2" type="ORF">L484_024780</name>
</gene>
<name>W9QWC6_9ROSA</name>
<evidence type="ECO:0000313" key="3">
    <source>
        <dbReference type="Proteomes" id="UP000030645"/>
    </source>
</evidence>
<evidence type="ECO:0000313" key="2">
    <source>
        <dbReference type="EMBL" id="EXB56243.1"/>
    </source>
</evidence>
<evidence type="ECO:0000256" key="1">
    <source>
        <dbReference type="SAM" id="MobiDB-lite"/>
    </source>
</evidence>
<dbReference type="KEGG" id="mnt:21407506"/>
<dbReference type="EMBL" id="KE344284">
    <property type="protein sequence ID" value="EXB56243.1"/>
    <property type="molecule type" value="Genomic_DNA"/>
</dbReference>
<dbReference type="Proteomes" id="UP000030645">
    <property type="component" value="Unassembled WGS sequence"/>
</dbReference>
<dbReference type="PANTHER" id="PTHR33052">
    <property type="entry name" value="DUF4228 DOMAIN PROTEIN-RELATED"/>
    <property type="match status" value="1"/>
</dbReference>
<protein>
    <submittedName>
        <fullName evidence="2">Uncharacterized protein</fullName>
    </submittedName>
</protein>
<dbReference type="OrthoDB" id="693945at2759"/>
<dbReference type="STRING" id="981085.W9QWC6"/>
<feature type="region of interest" description="Disordered" evidence="1">
    <location>
        <begin position="203"/>
        <end position="228"/>
    </location>
</feature>
<accession>W9QWC6</accession>
<reference evidence="3" key="1">
    <citation type="submission" date="2013-01" db="EMBL/GenBank/DDBJ databases">
        <title>Draft Genome Sequence of a Mulberry Tree, Morus notabilis C.K. Schneid.</title>
        <authorList>
            <person name="He N."/>
            <person name="Zhao S."/>
        </authorList>
    </citation>
    <scope>NUCLEOTIDE SEQUENCE</scope>
</reference>
<dbReference type="Pfam" id="PF14009">
    <property type="entry name" value="PADRE"/>
    <property type="match status" value="1"/>
</dbReference>
<feature type="compositionally biased region" description="Low complexity" evidence="1">
    <location>
        <begin position="208"/>
        <end position="220"/>
    </location>
</feature>
<proteinExistence type="predicted"/>
<dbReference type="InterPro" id="IPR025322">
    <property type="entry name" value="PADRE_dom"/>
</dbReference>